<keyword evidence="4" id="KW-1185">Reference proteome</keyword>
<accession>A0A8J7AT22</accession>
<keyword evidence="1" id="KW-1133">Transmembrane helix</keyword>
<keyword evidence="1" id="KW-0812">Transmembrane</keyword>
<dbReference type="InterPro" id="IPR025698">
    <property type="entry name" value="2TM_dom"/>
</dbReference>
<evidence type="ECO:0000313" key="3">
    <source>
        <dbReference type="EMBL" id="MBE9079920.1"/>
    </source>
</evidence>
<feature type="transmembrane region" description="Helical" evidence="1">
    <location>
        <begin position="78"/>
        <end position="94"/>
    </location>
</feature>
<feature type="domain" description="2TM" evidence="2">
    <location>
        <begin position="66"/>
        <end position="143"/>
    </location>
</feature>
<protein>
    <submittedName>
        <fullName evidence="3">2TM domain-containing protein</fullName>
    </submittedName>
</protein>
<dbReference type="Proteomes" id="UP000636505">
    <property type="component" value="Unassembled WGS sequence"/>
</dbReference>
<evidence type="ECO:0000313" key="4">
    <source>
        <dbReference type="Proteomes" id="UP000636505"/>
    </source>
</evidence>
<reference evidence="3" key="1">
    <citation type="submission" date="2020-10" db="EMBL/GenBank/DDBJ databases">
        <authorList>
            <person name="Castelo-Branco R."/>
            <person name="Eusebio N."/>
            <person name="Adriana R."/>
            <person name="Vieira A."/>
            <person name="Brugerolle De Fraissinette N."/>
            <person name="Rezende De Castro R."/>
            <person name="Schneider M.P."/>
            <person name="Vasconcelos V."/>
            <person name="Leao P.N."/>
        </authorList>
    </citation>
    <scope>NUCLEOTIDE SEQUENCE</scope>
    <source>
        <strain evidence="3">LEGE 07310</strain>
    </source>
</reference>
<dbReference type="EMBL" id="JADEXG010000073">
    <property type="protein sequence ID" value="MBE9079920.1"/>
    <property type="molecule type" value="Genomic_DNA"/>
</dbReference>
<proteinExistence type="predicted"/>
<name>A0A8J7AT22_9CYAN</name>
<evidence type="ECO:0000259" key="2">
    <source>
        <dbReference type="Pfam" id="PF13239"/>
    </source>
</evidence>
<dbReference type="AlphaFoldDB" id="A0A8J7AT22"/>
<keyword evidence="1" id="KW-0472">Membrane</keyword>
<dbReference type="Pfam" id="PF13239">
    <property type="entry name" value="2TM"/>
    <property type="match status" value="1"/>
</dbReference>
<feature type="transmembrane region" description="Helical" evidence="1">
    <location>
        <begin position="100"/>
        <end position="120"/>
    </location>
</feature>
<organism evidence="3 4">
    <name type="scientific">Vasconcelosia minhoensis LEGE 07310</name>
    <dbReference type="NCBI Taxonomy" id="915328"/>
    <lineage>
        <taxon>Bacteria</taxon>
        <taxon>Bacillati</taxon>
        <taxon>Cyanobacteriota</taxon>
        <taxon>Cyanophyceae</taxon>
        <taxon>Nodosilineales</taxon>
        <taxon>Cymatolegaceae</taxon>
        <taxon>Vasconcelosia</taxon>
        <taxon>Vasconcelosia minhoensis</taxon>
    </lineage>
</organism>
<evidence type="ECO:0000256" key="1">
    <source>
        <dbReference type="SAM" id="Phobius"/>
    </source>
</evidence>
<comment type="caution">
    <text evidence="3">The sequence shown here is derived from an EMBL/GenBank/DDBJ whole genome shotgun (WGS) entry which is preliminary data.</text>
</comment>
<dbReference type="RefSeq" id="WP_193911359.1">
    <property type="nucleotide sequence ID" value="NZ_JADEXG010000073.1"/>
</dbReference>
<sequence>MTELYASEDAQQILQIAIAKETESGELSRSQLVEIAAELGIASETLFSAEREWLSLKGEAAEQFVFNQQRKQKFQHHLVRYGIVNGFLLLLNLLTPIGWLWSLTLFVFIVWSMILALHGWKAYQLSGYRYQTEFENWRRRQRVKQSVNKFVNRLLGA</sequence>
<gene>
    <name evidence="3" type="ORF">IQ241_21955</name>
</gene>